<comment type="caution">
    <text evidence="2">The sequence shown here is derived from an EMBL/GenBank/DDBJ whole genome shotgun (WGS) entry which is preliminary data.</text>
</comment>
<evidence type="ECO:0000256" key="1">
    <source>
        <dbReference type="SAM" id="Coils"/>
    </source>
</evidence>
<sequence length="489" mass="54840">MTARTLKTLCDERDPAGESARRDALASWTQRNDIADYDAVMAALERRSDGLRKEIEDNLARARTQIGQALDEDSTHCGDLAAFLADEKYAIRPVVRTLRRMARDFDLDMARPQPDTPEVTAKLVGLAHLSVLAEAEMAVVGSHEGALKDRDLRKAREARLEDHLARQGTVAGYGRVVSDDELREWRGAKQSRFSLSCRSFRDEAQEARMKNARGQKMVVVGQPRSVVDGENARINLRDCLLFTLEETGETIAGTDDEAGLVHRPPEADEVYAGPGKGMAMKDIDRVLYVADFENRLDGFGNGYTHREEDVYVLLRDGTAYRHAWSFPFTDLDVATSKEREPGRWMTWSKGWTGKVTLSQDGDEIDLSKAQQLVSLPAETRLDHSYYFLNVGMGGIRRDRSFVFRPDGTVTHARGGFVAGNFATSYMIVTSDRDNSVTSTYRFEDYALVLSHPEGEERRFFAVFGSAEKSDPDDVIIDGAVYWTRKAKEE</sequence>
<name>A0AAE3MX27_9HYPH</name>
<evidence type="ECO:0000313" key="3">
    <source>
        <dbReference type="Proteomes" id="UP001208771"/>
    </source>
</evidence>
<proteinExistence type="predicted"/>
<evidence type="ECO:0000313" key="2">
    <source>
        <dbReference type="EMBL" id="MCX8996036.1"/>
    </source>
</evidence>
<dbReference type="Proteomes" id="UP001208771">
    <property type="component" value="Unassembled WGS sequence"/>
</dbReference>
<protein>
    <submittedName>
        <fullName evidence="2">Uncharacterized protein</fullName>
    </submittedName>
</protein>
<dbReference type="AlphaFoldDB" id="A0AAE3MX27"/>
<gene>
    <name evidence="2" type="ORF">NOF55_02860</name>
</gene>
<dbReference type="EMBL" id="JANFPI010000001">
    <property type="protein sequence ID" value="MCX8996036.1"/>
    <property type="molecule type" value="Genomic_DNA"/>
</dbReference>
<accession>A0AAE3MX27</accession>
<keyword evidence="3" id="KW-1185">Reference proteome</keyword>
<reference evidence="2" key="1">
    <citation type="submission" date="2022-07" db="EMBL/GenBank/DDBJ databases">
        <title>Ectorhizobium quercum gen.nov., sp. nov.</title>
        <authorList>
            <person name="Ma T."/>
            <person name="Li Y."/>
        </authorList>
    </citation>
    <scope>NUCLEOTIDE SEQUENCE</scope>
    <source>
        <strain evidence="2">BDR2-2</strain>
    </source>
</reference>
<feature type="coiled-coil region" evidence="1">
    <location>
        <begin position="34"/>
        <end position="72"/>
    </location>
</feature>
<dbReference type="RefSeq" id="WP_306409795.1">
    <property type="nucleotide sequence ID" value="NZ_JANFPI010000001.1"/>
</dbReference>
<keyword evidence="1" id="KW-0175">Coiled coil</keyword>
<organism evidence="2 3">
    <name type="scientific">Ectorhizobium quercum</name>
    <dbReference type="NCBI Taxonomy" id="2965071"/>
    <lineage>
        <taxon>Bacteria</taxon>
        <taxon>Pseudomonadati</taxon>
        <taxon>Pseudomonadota</taxon>
        <taxon>Alphaproteobacteria</taxon>
        <taxon>Hyphomicrobiales</taxon>
        <taxon>Rhizobiaceae</taxon>
        <taxon>Ectorhizobium</taxon>
    </lineage>
</organism>